<keyword evidence="3" id="KW-1185">Reference proteome</keyword>
<comment type="caution">
    <text evidence="2">The sequence shown here is derived from an EMBL/GenBank/DDBJ whole genome shotgun (WGS) entry which is preliminary data.</text>
</comment>
<dbReference type="AlphaFoldDB" id="A0A9Q3UUC6"/>
<reference evidence="2" key="1">
    <citation type="submission" date="2021-11" db="EMBL/GenBank/DDBJ databases">
        <title>Description of novel Chryseobacterium species.</title>
        <authorList>
            <person name="Saticioglu I.B."/>
            <person name="Ay H."/>
            <person name="Altun S."/>
            <person name="Duman M."/>
        </authorList>
    </citation>
    <scope>NUCLEOTIDE SEQUENCE</scope>
    <source>
        <strain evidence="2">C-39</strain>
    </source>
</reference>
<evidence type="ECO:0000313" key="4">
    <source>
        <dbReference type="Proteomes" id="UP001107960"/>
    </source>
</evidence>
<reference evidence="1" key="3">
    <citation type="submission" date="2024-05" db="EMBL/GenBank/DDBJ databases">
        <title>Description of novel Chryseobacterium sp. strain C-2.</title>
        <authorList>
            <person name="Saticioglu I.B."/>
        </authorList>
    </citation>
    <scope>NUCLEOTIDE SEQUENCE</scope>
    <source>
        <strain evidence="1">C-2</strain>
    </source>
</reference>
<accession>A0A9Q3UUC6</accession>
<dbReference type="RefSeq" id="WP_191180192.1">
    <property type="nucleotide sequence ID" value="NZ_JACXXP010000019.1"/>
</dbReference>
<evidence type="ECO:0000313" key="2">
    <source>
        <dbReference type="EMBL" id="MCC9033885.1"/>
    </source>
</evidence>
<dbReference type="EMBL" id="JAJJML010000001">
    <property type="protein sequence ID" value="MCC9033885.1"/>
    <property type="molecule type" value="Genomic_DNA"/>
</dbReference>
<dbReference type="Proteomes" id="UP000603715">
    <property type="component" value="Unassembled WGS sequence"/>
</dbReference>
<dbReference type="Proteomes" id="UP001107960">
    <property type="component" value="Unassembled WGS sequence"/>
</dbReference>
<evidence type="ECO:0000313" key="1">
    <source>
        <dbReference type="EMBL" id="MBD3905758.1"/>
    </source>
</evidence>
<dbReference type="EMBL" id="JACXXP010000019">
    <property type="protein sequence ID" value="MBD3905758.1"/>
    <property type="molecule type" value="Genomic_DNA"/>
</dbReference>
<organism evidence="2 4">
    <name type="scientific">Chryseobacterium muglaense</name>
    <dbReference type="NCBI Taxonomy" id="2893752"/>
    <lineage>
        <taxon>Bacteria</taxon>
        <taxon>Pseudomonadati</taxon>
        <taxon>Bacteroidota</taxon>
        <taxon>Flavobacteriia</taxon>
        <taxon>Flavobacteriales</taxon>
        <taxon>Weeksellaceae</taxon>
        <taxon>Chryseobacterium group</taxon>
        <taxon>Chryseobacterium</taxon>
    </lineage>
</organism>
<protein>
    <submittedName>
        <fullName evidence="2">Uncharacterized protein</fullName>
    </submittedName>
</protein>
<evidence type="ECO:0000313" key="3">
    <source>
        <dbReference type="Proteomes" id="UP000603715"/>
    </source>
</evidence>
<gene>
    <name evidence="1" type="ORF">IEW27_14320</name>
    <name evidence="2" type="ORF">LNP80_06380</name>
</gene>
<proteinExistence type="predicted"/>
<name>A0A9Q3UUC6_9FLAO</name>
<sequence length="126" mass="14708">MRPLIYSGKINIKNFDIEKINVPSTLFLNNIVKFNKLGGFKVIEPDSTSFSKKLGTNLSSVFCQSSEEIIENFLKQKKNYPIKIFKKKKNHFGKYKVLKFKIPVEKMTFKITEDDIIEIIFPEIEI</sequence>
<reference evidence="3" key="2">
    <citation type="submission" date="2023-07" db="EMBL/GenBank/DDBJ databases">
        <title>Description of novel Chryseobacterium sp. strain C-2.</title>
        <authorList>
            <person name="Saticioglu I.B."/>
        </authorList>
    </citation>
    <scope>NUCLEOTIDE SEQUENCE [LARGE SCALE GENOMIC DNA]</scope>
    <source>
        <strain evidence="3">C-2</strain>
    </source>
</reference>